<evidence type="ECO:0000256" key="1">
    <source>
        <dbReference type="ARBA" id="ARBA00023015"/>
    </source>
</evidence>
<keyword evidence="1" id="KW-0805">Transcription regulation</keyword>
<dbReference type="InterPro" id="IPR010982">
    <property type="entry name" value="Lambda_DNA-bd_dom_sf"/>
</dbReference>
<comment type="caution">
    <text evidence="5">The sequence shown here is derived from an EMBL/GenBank/DDBJ whole genome shotgun (WGS) entry which is preliminary data.</text>
</comment>
<dbReference type="Proteomes" id="UP000482084">
    <property type="component" value="Unassembled WGS sequence"/>
</dbReference>
<gene>
    <name evidence="5" type="ORF">DSM100688_1685</name>
</gene>
<dbReference type="Gene3D" id="3.40.50.2300">
    <property type="match status" value="2"/>
</dbReference>
<keyword evidence="2" id="KW-0238">DNA-binding</keyword>
<accession>A0A6L4WZV1</accession>
<dbReference type="GO" id="GO:0003700">
    <property type="term" value="F:DNA-binding transcription factor activity"/>
    <property type="evidence" value="ECO:0007669"/>
    <property type="project" value="TreeGrafter"/>
</dbReference>
<evidence type="ECO:0000313" key="5">
    <source>
        <dbReference type="EMBL" id="KAB8287326.1"/>
    </source>
</evidence>
<evidence type="ECO:0000313" key="6">
    <source>
        <dbReference type="Proteomes" id="UP000482084"/>
    </source>
</evidence>
<protein>
    <submittedName>
        <fullName evidence="5">LacI family transcriptional regulator</fullName>
    </submittedName>
</protein>
<name>A0A6L4WZV1_9BIFI</name>
<evidence type="ECO:0000256" key="3">
    <source>
        <dbReference type="ARBA" id="ARBA00023163"/>
    </source>
</evidence>
<dbReference type="InterPro" id="IPR000843">
    <property type="entry name" value="HTH_LacI"/>
</dbReference>
<dbReference type="GO" id="GO:0000976">
    <property type="term" value="F:transcription cis-regulatory region binding"/>
    <property type="evidence" value="ECO:0007669"/>
    <property type="project" value="TreeGrafter"/>
</dbReference>
<sequence>MYRKGVYAMVTIKDVAAKAGVSKTTASDALRGGGDVSAKTMLRVRAIAEQMGYKPNVSARSLRSGRSNTITFLTSGIQGSYFAEVATYFAEEINRRGMYMLIELTKFVRDDAKQKIPFPMSDGIIATNALHVDRLLREHPTVVLENYDDECPYDTVNASSAAGSRAAIRHLAERGCTRIAVVGDNSGPGVYPGSRDLRYESARDECRKLGLRFDDDSFVRSQWSRQGGIETGHALADAGMPFDGLYCLSDGIALGVIRGLNERGVRVPDDVAVMGFDGVLEGRYYSPSLTSVRTDFSTMARVAMDLLMRRIEHPDDKAARQCMTVGYEIAEGESTAR</sequence>
<keyword evidence="6" id="KW-1185">Reference proteome</keyword>
<dbReference type="PANTHER" id="PTHR30146">
    <property type="entry name" value="LACI-RELATED TRANSCRIPTIONAL REPRESSOR"/>
    <property type="match status" value="1"/>
</dbReference>
<feature type="domain" description="HTH lacI-type" evidence="4">
    <location>
        <begin position="10"/>
        <end position="64"/>
    </location>
</feature>
<evidence type="ECO:0000256" key="2">
    <source>
        <dbReference type="ARBA" id="ARBA00023125"/>
    </source>
</evidence>
<dbReference type="SUPFAM" id="SSF53822">
    <property type="entry name" value="Periplasmic binding protein-like I"/>
    <property type="match status" value="1"/>
</dbReference>
<dbReference type="PROSITE" id="PS00356">
    <property type="entry name" value="HTH_LACI_1"/>
    <property type="match status" value="1"/>
</dbReference>
<dbReference type="Pfam" id="PF00356">
    <property type="entry name" value="LacI"/>
    <property type="match status" value="1"/>
</dbReference>
<keyword evidence="3" id="KW-0804">Transcription</keyword>
<dbReference type="CDD" id="cd01392">
    <property type="entry name" value="HTH_LacI"/>
    <property type="match status" value="1"/>
</dbReference>
<dbReference type="SMART" id="SM00354">
    <property type="entry name" value="HTH_LACI"/>
    <property type="match status" value="1"/>
</dbReference>
<dbReference type="InterPro" id="IPR046335">
    <property type="entry name" value="LacI/GalR-like_sensor"/>
</dbReference>
<evidence type="ECO:0000259" key="4">
    <source>
        <dbReference type="PROSITE" id="PS50932"/>
    </source>
</evidence>
<proteinExistence type="predicted"/>
<dbReference type="InterPro" id="IPR028082">
    <property type="entry name" value="Peripla_BP_I"/>
</dbReference>
<dbReference type="Pfam" id="PF13377">
    <property type="entry name" value="Peripla_BP_3"/>
    <property type="match status" value="1"/>
</dbReference>
<dbReference type="PROSITE" id="PS50932">
    <property type="entry name" value="HTH_LACI_2"/>
    <property type="match status" value="1"/>
</dbReference>
<dbReference type="EMBL" id="WBSM01000009">
    <property type="protein sequence ID" value="KAB8287326.1"/>
    <property type="molecule type" value="Genomic_DNA"/>
</dbReference>
<organism evidence="5 6">
    <name type="scientific">Bifidobacterium ramosum</name>
    <dbReference type="NCBI Taxonomy" id="1798158"/>
    <lineage>
        <taxon>Bacteria</taxon>
        <taxon>Bacillati</taxon>
        <taxon>Actinomycetota</taxon>
        <taxon>Actinomycetes</taxon>
        <taxon>Bifidobacteriales</taxon>
        <taxon>Bifidobacteriaceae</taxon>
        <taxon>Bifidobacterium</taxon>
    </lineage>
</organism>
<dbReference type="AlphaFoldDB" id="A0A6L4WZV1"/>
<dbReference type="SUPFAM" id="SSF47413">
    <property type="entry name" value="lambda repressor-like DNA-binding domains"/>
    <property type="match status" value="1"/>
</dbReference>
<reference evidence="5 6" key="1">
    <citation type="submission" date="2019-10" db="EMBL/GenBank/DDBJ databases">
        <title>Characterization of the phylogenetic diversity of two novel species belonging to the genus Bifidobacterium: Bifidobacterium cebidarum sp. nov. and Bifidobacterium leontopitheci sp. nov.</title>
        <authorList>
            <person name="Lugli G.A."/>
            <person name="Duranti S."/>
            <person name="Milani C."/>
            <person name="Turroni F."/>
            <person name="Ventura M."/>
        </authorList>
    </citation>
    <scope>NUCLEOTIDE SEQUENCE [LARGE SCALE GENOMIC DNA]</scope>
    <source>
        <strain evidence="5 6">DSM 100688</strain>
    </source>
</reference>
<dbReference type="PANTHER" id="PTHR30146:SF109">
    <property type="entry name" value="HTH-TYPE TRANSCRIPTIONAL REGULATOR GALS"/>
    <property type="match status" value="1"/>
</dbReference>
<dbReference type="CDD" id="cd06267">
    <property type="entry name" value="PBP1_LacI_sugar_binding-like"/>
    <property type="match status" value="1"/>
</dbReference>
<dbReference type="Gene3D" id="1.10.260.40">
    <property type="entry name" value="lambda repressor-like DNA-binding domains"/>
    <property type="match status" value="1"/>
</dbReference>